<name>A0ABY5PSA3_9ACTN</name>
<dbReference type="PANTHER" id="PTHR40758">
    <property type="entry name" value="CONSERVED PROTEIN"/>
    <property type="match status" value="1"/>
</dbReference>
<evidence type="ECO:0000259" key="1">
    <source>
        <dbReference type="Pfam" id="PF07398"/>
    </source>
</evidence>
<feature type="domain" description="MDMPI C-terminal" evidence="1">
    <location>
        <begin position="145"/>
        <end position="239"/>
    </location>
</feature>
<dbReference type="SUPFAM" id="SSF109854">
    <property type="entry name" value="DinB/YfiT-like putative metalloenzymes"/>
    <property type="match status" value="1"/>
</dbReference>
<sequence length="247" mass="26717">MEITEYVKTLAREGELLADVAERAGTDAFVPSCPGWHVTDLLRHTGSVHRWAAAYVAEGRLEPTGFPEAPELVDGELLAWFREGHADLVRTLTEAPADVQCWTFLPTAPPSPTAFWARRQAHETTVHRMDAESALGVVLSPVAPDFAEDGVDELLTGFHARPRSRVRTPEPRTMRIRAADTAAVWTVHLSPAPARTVLGDTGDPVDCEVTGEAAWLYAALWNRLPLAGPGVTGDLSLAALWADTAGI</sequence>
<reference evidence="3" key="1">
    <citation type="submission" date="2022-08" db="EMBL/GenBank/DDBJ databases">
        <authorList>
            <person name="Tian L."/>
        </authorList>
    </citation>
    <scope>NUCLEOTIDE SEQUENCE</scope>
    <source>
        <strain evidence="3">CM253</strain>
    </source>
</reference>
<dbReference type="InterPro" id="IPR034660">
    <property type="entry name" value="DinB/YfiT-like"/>
</dbReference>
<dbReference type="Pfam" id="PF11716">
    <property type="entry name" value="MDMPI_N"/>
    <property type="match status" value="1"/>
</dbReference>
<proteinExistence type="predicted"/>
<dbReference type="InterPro" id="IPR024344">
    <property type="entry name" value="MDMPI_metal-binding"/>
</dbReference>
<keyword evidence="4" id="KW-1185">Reference proteome</keyword>
<dbReference type="GO" id="GO:0016853">
    <property type="term" value="F:isomerase activity"/>
    <property type="evidence" value="ECO:0007669"/>
    <property type="project" value="UniProtKB-KW"/>
</dbReference>
<dbReference type="InterPro" id="IPR010872">
    <property type="entry name" value="MDMPI_C-term_domain"/>
</dbReference>
<dbReference type="Pfam" id="PF07398">
    <property type="entry name" value="MDMPI_C"/>
    <property type="match status" value="1"/>
</dbReference>
<evidence type="ECO:0000313" key="3">
    <source>
        <dbReference type="EMBL" id="UUY46458.1"/>
    </source>
</evidence>
<protein>
    <submittedName>
        <fullName evidence="3">Maleylpyruvate isomerase family mycothiol-dependent enzyme</fullName>
    </submittedName>
</protein>
<accession>A0ABY5PSA3</accession>
<keyword evidence="3" id="KW-0413">Isomerase</keyword>
<organism evidence="3 4">
    <name type="scientific">Streptomyces yangpuensis</name>
    <dbReference type="NCBI Taxonomy" id="1648182"/>
    <lineage>
        <taxon>Bacteria</taxon>
        <taxon>Bacillati</taxon>
        <taxon>Actinomycetota</taxon>
        <taxon>Actinomycetes</taxon>
        <taxon>Kitasatosporales</taxon>
        <taxon>Streptomycetaceae</taxon>
        <taxon>Streptomyces</taxon>
    </lineage>
</organism>
<dbReference type="PANTHER" id="PTHR40758:SF1">
    <property type="entry name" value="CONSERVED PROTEIN"/>
    <property type="match status" value="1"/>
</dbReference>
<dbReference type="GeneID" id="95572610"/>
<dbReference type="EMBL" id="CP102514">
    <property type="protein sequence ID" value="UUY46458.1"/>
    <property type="molecule type" value="Genomic_DNA"/>
</dbReference>
<dbReference type="RefSeq" id="WP_046778044.1">
    <property type="nucleotide sequence ID" value="NZ_CP102514.1"/>
</dbReference>
<evidence type="ECO:0000259" key="2">
    <source>
        <dbReference type="Pfam" id="PF11716"/>
    </source>
</evidence>
<dbReference type="Proteomes" id="UP001057738">
    <property type="component" value="Chromosome"/>
</dbReference>
<feature type="domain" description="Mycothiol-dependent maleylpyruvate isomerase metal-binding" evidence="2">
    <location>
        <begin position="14"/>
        <end position="131"/>
    </location>
</feature>
<dbReference type="NCBIfam" id="TIGR03083">
    <property type="entry name" value="maleylpyruvate isomerase family mycothiol-dependent enzyme"/>
    <property type="match status" value="1"/>
</dbReference>
<gene>
    <name evidence="3" type="ORF">NRK68_04035</name>
</gene>
<dbReference type="InterPro" id="IPR017517">
    <property type="entry name" value="Maleyloyr_isom"/>
</dbReference>
<evidence type="ECO:0000313" key="4">
    <source>
        <dbReference type="Proteomes" id="UP001057738"/>
    </source>
</evidence>